<keyword evidence="3" id="KW-1185">Reference proteome</keyword>
<reference evidence="2 3" key="1">
    <citation type="journal article" date="2019" name="Int. J. Syst. Evol. Microbiol.">
        <title>The Global Catalogue of Microorganisms (GCM) 10K type strain sequencing project: providing services to taxonomists for standard genome sequencing and annotation.</title>
        <authorList>
            <consortium name="The Broad Institute Genomics Platform"/>
            <consortium name="The Broad Institute Genome Sequencing Center for Infectious Disease"/>
            <person name="Wu L."/>
            <person name="Ma J."/>
        </authorList>
    </citation>
    <scope>NUCLEOTIDE SEQUENCE [LARGE SCALE GENOMIC DNA]</scope>
    <source>
        <strain evidence="2 3">JCM 15921</strain>
    </source>
</reference>
<feature type="transmembrane region" description="Helical" evidence="1">
    <location>
        <begin position="1005"/>
        <end position="1028"/>
    </location>
</feature>
<feature type="transmembrane region" description="Helical" evidence="1">
    <location>
        <begin position="922"/>
        <end position="942"/>
    </location>
</feature>
<feature type="transmembrane region" description="Helical" evidence="1">
    <location>
        <begin position="397"/>
        <end position="415"/>
    </location>
</feature>
<dbReference type="Pfam" id="PF00873">
    <property type="entry name" value="ACR_tran"/>
    <property type="match status" value="1"/>
</dbReference>
<evidence type="ECO:0000256" key="1">
    <source>
        <dbReference type="SAM" id="Phobius"/>
    </source>
</evidence>
<sequence>MFGWITRFSMQFRILVLALAAGLIAFGVVNIPHIAVDSMPEFAPAHVEIQTEALGLSAAEVEQLITSPMEADLLNGVAWLDEIRSKSVPGLSSIELVFEPGTDLLRARQLVAERMTQAHALPNVSAPPLIMQPMSSTSRVLMVRMTSQQLSGIEMSVLARWKIKPRLIGIPGVANVSIWGQREQQLQVEVTPTQLRDKGITLEQVIKTTGNAVWVSPLSFLEASTPGTGGFVESPSQRLGIQHVLPIRTPGDLAKVSVEDAGSPMLLGEISQVKEDHQPLIGDAVVGQDAGLVLVVEKFPGTSALQVTRDIEAALNDMQPGLSGIQMDTSVFRPASFLQDAVDGLGVALLVSLLIAILLFWMLFRSWRVAVIALVALTTTVMAAGAVLYLLDATLNISILAGILLGVSVIVGDIVEDVQAQRRRPLRATGTETEATIRFRMVQLVRSVRTPLFHGSLVMAMALAPTLFVTGVGGAFFQPLFWSMALTLAVSMLVGLSVTPVLAYLLLPRETAPRPDLPVVVRAKSYYDRALEGARSLTAVGIVAVAVVGLLGLAAASQLVGTRAVVPTIPDRTLLVQWDSMAGTSNDEVRRVASKASEELRALPGVSGVGGHIGRAISSDQVVGNSSAELWVSITPDANFTETEKAVRDVVQGYPGIAHNVVNYSQQKIGEQRSSMDPGFAVRVYGTDMPVLREKAEEVRKALETVDGVQNPTINAGAMTPIVEVEVNLAEAQKVGIKPGDARRAAAALMQGIVVGNLFEQQKVFEVVVRGAVDVRDDLTSIRELLLDTPSGGQVQLGQIADVRLVPNEVVIMHDDTSRRIDVVADVSGRPLADIQRDINAAISQIQFPLEYHAEIPTKYSERLAGDSLVLWIGAAALIGILLLLQTAVRSWKLALAVFLSLPAALAGAAIAAWIAGDAITVLSLTAFAALLAVAGRNAALLSARTDELWRAAPQESREEAVLTAARERVSPILKSALITVAILIPPGLFGGAVGGALLGPMALIIVGGLVTTTLIGIFVLPLLALWFGPRSAPEEWAEVYEAEVPVQPVMQEKVEAK</sequence>
<keyword evidence="1" id="KW-0812">Transmembrane</keyword>
<dbReference type="Gene3D" id="3.30.2090.10">
    <property type="entry name" value="Multidrug efflux transporter AcrB TolC docking domain, DN and DC subdomains"/>
    <property type="match status" value="2"/>
</dbReference>
<feature type="transmembrane region" description="Helical" evidence="1">
    <location>
        <begin position="894"/>
        <end position="916"/>
    </location>
</feature>
<feature type="transmembrane region" description="Helical" evidence="1">
    <location>
        <begin position="977"/>
        <end position="999"/>
    </location>
</feature>
<feature type="transmembrane region" description="Helical" evidence="1">
    <location>
        <begin position="344"/>
        <end position="364"/>
    </location>
</feature>
<dbReference type="SUPFAM" id="SSF82714">
    <property type="entry name" value="Multidrug efflux transporter AcrB TolC docking domain, DN and DC subdomains"/>
    <property type="match status" value="1"/>
</dbReference>
<feature type="transmembrane region" description="Helical" evidence="1">
    <location>
        <begin position="456"/>
        <end position="477"/>
    </location>
</feature>
<evidence type="ECO:0000313" key="3">
    <source>
        <dbReference type="Proteomes" id="UP001500102"/>
    </source>
</evidence>
<dbReference type="Gene3D" id="3.30.70.1440">
    <property type="entry name" value="Multidrug efflux transporter AcrB pore domain"/>
    <property type="match status" value="1"/>
</dbReference>
<feature type="transmembrane region" description="Helical" evidence="1">
    <location>
        <begin position="537"/>
        <end position="560"/>
    </location>
</feature>
<keyword evidence="1" id="KW-1133">Transmembrane helix</keyword>
<feature type="transmembrane region" description="Helical" evidence="1">
    <location>
        <begin position="371"/>
        <end position="391"/>
    </location>
</feature>
<proteinExistence type="predicted"/>
<dbReference type="Gene3D" id="1.20.1640.10">
    <property type="entry name" value="Multidrug efflux transporter AcrB transmembrane domain"/>
    <property type="match status" value="2"/>
</dbReference>
<name>A0ABN2ZI86_9MICC</name>
<dbReference type="SUPFAM" id="SSF82693">
    <property type="entry name" value="Multidrug efflux transporter AcrB pore domain, PN1, PN2, PC1 and PC2 subdomains"/>
    <property type="match status" value="2"/>
</dbReference>
<dbReference type="PANTHER" id="PTHR32063">
    <property type="match status" value="1"/>
</dbReference>
<dbReference type="Gene3D" id="3.30.70.1320">
    <property type="entry name" value="Multidrug efflux transporter AcrB pore domain like"/>
    <property type="match status" value="1"/>
</dbReference>
<feature type="transmembrane region" description="Helical" evidence="1">
    <location>
        <begin position="483"/>
        <end position="507"/>
    </location>
</feature>
<comment type="caution">
    <text evidence="2">The sequence shown here is derived from an EMBL/GenBank/DDBJ whole genome shotgun (WGS) entry which is preliminary data.</text>
</comment>
<dbReference type="Gene3D" id="3.30.70.1430">
    <property type="entry name" value="Multidrug efflux transporter AcrB pore domain"/>
    <property type="match status" value="2"/>
</dbReference>
<dbReference type="Proteomes" id="UP001500102">
    <property type="component" value="Unassembled WGS sequence"/>
</dbReference>
<accession>A0ABN2ZI86</accession>
<organism evidence="2 3">
    <name type="scientific">Arthrobacter humicola</name>
    <dbReference type="NCBI Taxonomy" id="409291"/>
    <lineage>
        <taxon>Bacteria</taxon>
        <taxon>Bacillati</taxon>
        <taxon>Actinomycetota</taxon>
        <taxon>Actinomycetes</taxon>
        <taxon>Micrococcales</taxon>
        <taxon>Micrococcaceae</taxon>
        <taxon>Arthrobacter</taxon>
    </lineage>
</organism>
<dbReference type="InterPro" id="IPR027463">
    <property type="entry name" value="AcrB_DN_DC_subdom"/>
</dbReference>
<dbReference type="SUPFAM" id="SSF82866">
    <property type="entry name" value="Multidrug efflux transporter AcrB transmembrane domain"/>
    <property type="match status" value="2"/>
</dbReference>
<feature type="transmembrane region" description="Helical" evidence="1">
    <location>
        <begin position="869"/>
        <end position="887"/>
    </location>
</feature>
<dbReference type="InterPro" id="IPR001036">
    <property type="entry name" value="Acrflvin-R"/>
</dbReference>
<protein>
    <submittedName>
        <fullName evidence="2">Efflux RND transporter permease subunit</fullName>
    </submittedName>
</protein>
<gene>
    <name evidence="2" type="ORF">GCM10009825_32170</name>
</gene>
<evidence type="ECO:0000313" key="2">
    <source>
        <dbReference type="EMBL" id="GAA2142594.1"/>
    </source>
</evidence>
<keyword evidence="1" id="KW-0472">Membrane</keyword>
<dbReference type="EMBL" id="BAAAQB010000039">
    <property type="protein sequence ID" value="GAA2142594.1"/>
    <property type="molecule type" value="Genomic_DNA"/>
</dbReference>
<dbReference type="PRINTS" id="PR00702">
    <property type="entry name" value="ACRIFLAVINRP"/>
</dbReference>
<dbReference type="PANTHER" id="PTHR32063:SF4">
    <property type="entry name" value="SLR6043 PROTEIN"/>
    <property type="match status" value="1"/>
</dbReference>